<dbReference type="Proteomes" id="UP000708208">
    <property type="component" value="Unassembled WGS sequence"/>
</dbReference>
<keyword evidence="2" id="KW-1185">Reference proteome</keyword>
<evidence type="ECO:0000313" key="1">
    <source>
        <dbReference type="EMBL" id="CAG7823748.1"/>
    </source>
</evidence>
<dbReference type="AlphaFoldDB" id="A0A8J2KZN3"/>
<reference evidence="1" key="1">
    <citation type="submission" date="2021-06" db="EMBL/GenBank/DDBJ databases">
        <authorList>
            <person name="Hodson N. C."/>
            <person name="Mongue J. A."/>
            <person name="Jaron S. K."/>
        </authorList>
    </citation>
    <scope>NUCLEOTIDE SEQUENCE</scope>
</reference>
<protein>
    <submittedName>
        <fullName evidence="1">Uncharacterized protein</fullName>
    </submittedName>
</protein>
<comment type="caution">
    <text evidence="1">The sequence shown here is derived from an EMBL/GenBank/DDBJ whole genome shotgun (WGS) entry which is preliminary data.</text>
</comment>
<accession>A0A8J2KZN3</accession>
<evidence type="ECO:0000313" key="2">
    <source>
        <dbReference type="Proteomes" id="UP000708208"/>
    </source>
</evidence>
<proteinExistence type="predicted"/>
<name>A0A8J2KZN3_9HEXA</name>
<gene>
    <name evidence="1" type="ORF">AFUS01_LOCUS33948</name>
</gene>
<sequence>MLGSSNLPATFHRSTGDPVARQDNIYESLNVVVNNPGNSEDDVVQFEVSGGIPVVDGYSLVDLATPTGSPRRLPTPPIEDSIVVSEFNTPNTSVDPTMSDRNGAFLLIFYLLHLFNFF</sequence>
<dbReference type="EMBL" id="CAJVCH010530471">
    <property type="protein sequence ID" value="CAG7823748.1"/>
    <property type="molecule type" value="Genomic_DNA"/>
</dbReference>
<organism evidence="1 2">
    <name type="scientific">Allacma fusca</name>
    <dbReference type="NCBI Taxonomy" id="39272"/>
    <lineage>
        <taxon>Eukaryota</taxon>
        <taxon>Metazoa</taxon>
        <taxon>Ecdysozoa</taxon>
        <taxon>Arthropoda</taxon>
        <taxon>Hexapoda</taxon>
        <taxon>Collembola</taxon>
        <taxon>Symphypleona</taxon>
        <taxon>Sminthuridae</taxon>
        <taxon>Allacma</taxon>
    </lineage>
</organism>